<keyword evidence="1" id="KW-0472">Membrane</keyword>
<name>A0A1A8RT51_9TELE</name>
<accession>A0A1A8RT51</accession>
<dbReference type="EMBL" id="HAEI01009678">
    <property type="protein sequence ID" value="SBS08444.1"/>
    <property type="molecule type" value="Transcribed_RNA"/>
</dbReference>
<dbReference type="AlphaFoldDB" id="A0A1A8RT51"/>
<feature type="non-terminal residue" evidence="2">
    <location>
        <position position="1"/>
    </location>
</feature>
<keyword evidence="1" id="KW-0812">Transmembrane</keyword>
<keyword evidence="1" id="KW-1133">Transmembrane helix</keyword>
<feature type="transmembrane region" description="Helical" evidence="1">
    <location>
        <begin position="15"/>
        <end position="41"/>
    </location>
</feature>
<protein>
    <submittedName>
        <fullName evidence="2">Uncharacterized protein</fullName>
    </submittedName>
</protein>
<proteinExistence type="predicted"/>
<organism evidence="2">
    <name type="scientific">Nothobranchius rachovii</name>
    <name type="common">bluefin notho</name>
    <dbReference type="NCBI Taxonomy" id="451742"/>
    <lineage>
        <taxon>Eukaryota</taxon>
        <taxon>Metazoa</taxon>
        <taxon>Chordata</taxon>
        <taxon>Craniata</taxon>
        <taxon>Vertebrata</taxon>
        <taxon>Euteleostomi</taxon>
        <taxon>Actinopterygii</taxon>
        <taxon>Neopterygii</taxon>
        <taxon>Teleostei</taxon>
        <taxon>Neoteleostei</taxon>
        <taxon>Acanthomorphata</taxon>
        <taxon>Ovalentaria</taxon>
        <taxon>Atherinomorphae</taxon>
        <taxon>Cyprinodontiformes</taxon>
        <taxon>Nothobranchiidae</taxon>
        <taxon>Nothobranchius</taxon>
    </lineage>
</organism>
<sequence length="112" mass="12116">PSSWDVPDTLLPSGWLLGALSLMFGGSSCPIAGAVVCPTLWTGRVMAPRNALGSLPVTSWISLSSETSSGSSFHARWPVGCWSLRGRYCNDSMFFSHACHVCFFPFCRSSCY</sequence>
<evidence type="ECO:0000256" key="1">
    <source>
        <dbReference type="SAM" id="Phobius"/>
    </source>
</evidence>
<evidence type="ECO:0000313" key="2">
    <source>
        <dbReference type="EMBL" id="SBS08444.1"/>
    </source>
</evidence>
<reference evidence="2" key="2">
    <citation type="submission" date="2016-06" db="EMBL/GenBank/DDBJ databases">
        <title>The genome of a short-lived fish provides insights into sex chromosome evolution and the genetic control of aging.</title>
        <authorList>
            <person name="Reichwald K."/>
            <person name="Felder M."/>
            <person name="Petzold A."/>
            <person name="Koch P."/>
            <person name="Groth M."/>
            <person name="Platzer M."/>
        </authorList>
    </citation>
    <scope>NUCLEOTIDE SEQUENCE</scope>
    <source>
        <tissue evidence="2">Brain</tissue>
    </source>
</reference>
<reference evidence="2" key="1">
    <citation type="submission" date="2016-05" db="EMBL/GenBank/DDBJ databases">
        <authorList>
            <person name="Lavstsen T."/>
            <person name="Jespersen J.S."/>
        </authorList>
    </citation>
    <scope>NUCLEOTIDE SEQUENCE</scope>
    <source>
        <tissue evidence="2">Brain</tissue>
    </source>
</reference>
<gene>
    <name evidence="2" type="primary">Nfu_g_1_025007</name>
</gene>